<reference evidence="2" key="1">
    <citation type="submission" date="2010-02" db="EMBL/GenBank/DDBJ databases">
        <title>Complete sequence of Ferroglobus placidus DSM 10642.</title>
        <authorList>
            <consortium name="US DOE Joint Genome Institute"/>
            <person name="Lucas S."/>
            <person name="Copeland A."/>
            <person name="Lapidus A."/>
            <person name="Cheng J.-F."/>
            <person name="Bruce D."/>
            <person name="Goodwin L."/>
            <person name="Pitluck S."/>
            <person name="Saunders E."/>
            <person name="Brettin T."/>
            <person name="Detter J.C."/>
            <person name="Han C."/>
            <person name="Tapia R."/>
            <person name="Larimer F."/>
            <person name="Land M."/>
            <person name="Hauser L."/>
            <person name="Kyrpides N."/>
            <person name="Ivanova N."/>
            <person name="Holmes D."/>
            <person name="Lovley D."/>
            <person name="Kyrpides N."/>
            <person name="Anderson I.J."/>
            <person name="Woyke T."/>
        </authorList>
    </citation>
    <scope>NUCLEOTIDE SEQUENCE [LARGE SCALE GENOMIC DNA]</scope>
    <source>
        <strain evidence="2">DSM 10642 / AEDII12DO</strain>
    </source>
</reference>
<sequence>MEEVKKKILEAFRIARESNEKPWELQDKLKKVFPSVVAVGDDLSFTVKLEKDVTVDEEKVLSLGAKKVKIYPFKNAYRFEKGFVAVEGKFLRISRDVDEKILREFLDALS</sequence>
<evidence type="ECO:0000313" key="2">
    <source>
        <dbReference type="Proteomes" id="UP000002613"/>
    </source>
</evidence>
<protein>
    <submittedName>
        <fullName evidence="1">Uncharacterized protein</fullName>
    </submittedName>
</protein>
<dbReference type="KEGG" id="fpl:Ferp_2158"/>
<keyword evidence="2" id="KW-1185">Reference proteome</keyword>
<accession>D3S0P8</accession>
<reference evidence="1 2" key="2">
    <citation type="journal article" date="2011" name="Stand. Genomic Sci.">
        <title>Complete genome sequence of Ferroglobus placidus AEDII12DO.</title>
        <authorList>
            <person name="Anderson I."/>
            <person name="Risso C."/>
            <person name="Holmes D."/>
            <person name="Lucas S."/>
            <person name="Copeland A."/>
            <person name="Lapidus A."/>
            <person name="Cheng J.F."/>
            <person name="Bruce D."/>
            <person name="Goodwin L."/>
            <person name="Pitluck S."/>
            <person name="Saunders E."/>
            <person name="Brettin T."/>
            <person name="Detter J.C."/>
            <person name="Han C."/>
            <person name="Tapia R."/>
            <person name="Larimer F."/>
            <person name="Land M."/>
            <person name="Hauser L."/>
            <person name="Woyke T."/>
            <person name="Lovley D."/>
            <person name="Kyrpides N."/>
            <person name="Ivanova N."/>
        </authorList>
    </citation>
    <scope>NUCLEOTIDE SEQUENCE [LARGE SCALE GENOMIC DNA]</scope>
    <source>
        <strain evidence="2">DSM 10642 / AEDII12DO</strain>
    </source>
</reference>
<dbReference type="eggNOG" id="arCOG12203">
    <property type="taxonomic scope" value="Archaea"/>
</dbReference>
<name>D3S0P8_FERPA</name>
<gene>
    <name evidence="1" type="ordered locus">Ferp_2158</name>
</gene>
<dbReference type="EMBL" id="CP001899">
    <property type="protein sequence ID" value="ADC66289.1"/>
    <property type="molecule type" value="Genomic_DNA"/>
</dbReference>
<dbReference type="GeneID" id="8779696"/>
<dbReference type="PaxDb" id="589924-Ferp_2158"/>
<dbReference type="Proteomes" id="UP000002613">
    <property type="component" value="Chromosome"/>
</dbReference>
<dbReference type="RefSeq" id="WP_012966627.1">
    <property type="nucleotide sequence ID" value="NC_013849.1"/>
</dbReference>
<dbReference type="STRING" id="589924.Ferp_2158"/>
<evidence type="ECO:0000313" key="1">
    <source>
        <dbReference type="EMBL" id="ADC66289.1"/>
    </source>
</evidence>
<dbReference type="AlphaFoldDB" id="D3S0P8"/>
<dbReference type="HOGENOM" id="CLU_2190930_0_0_2"/>
<dbReference type="OrthoDB" id="51549at2157"/>
<organism evidence="1 2">
    <name type="scientific">Ferroglobus placidus (strain DSM 10642 / AEDII12DO)</name>
    <dbReference type="NCBI Taxonomy" id="589924"/>
    <lineage>
        <taxon>Archaea</taxon>
        <taxon>Methanobacteriati</taxon>
        <taxon>Methanobacteriota</taxon>
        <taxon>Archaeoglobi</taxon>
        <taxon>Archaeoglobales</taxon>
        <taxon>Archaeoglobaceae</taxon>
        <taxon>Ferroglobus</taxon>
    </lineage>
</organism>
<proteinExistence type="predicted"/>